<dbReference type="InterPro" id="IPR052046">
    <property type="entry name" value="GH57_Enzymes"/>
</dbReference>
<name>X0ZLS4_9ZZZZ</name>
<dbReference type="InterPro" id="IPR028995">
    <property type="entry name" value="Glyco_hydro_57/38_cen_sf"/>
</dbReference>
<dbReference type="Gene3D" id="3.20.110.20">
    <property type="match status" value="1"/>
</dbReference>
<protein>
    <recommendedName>
        <fullName evidence="6">Glycoside hydrolase family 57 N-terminal domain-containing protein</fullName>
    </recommendedName>
</protein>
<dbReference type="GO" id="GO:0005975">
    <property type="term" value="P:carbohydrate metabolic process"/>
    <property type="evidence" value="ECO:0007669"/>
    <property type="project" value="InterPro"/>
</dbReference>
<dbReference type="SUPFAM" id="SSF88688">
    <property type="entry name" value="Families 57/38 glycoside transferase middle domain"/>
    <property type="match status" value="1"/>
</dbReference>
<dbReference type="AlphaFoldDB" id="X0ZLS4"/>
<feature type="domain" description="Glycoside hydrolase family 57 N-terminal" evidence="3">
    <location>
        <begin position="13"/>
        <end position="97"/>
    </location>
</feature>
<comment type="similarity">
    <text evidence="1">Belongs to the glycosyl hydrolase 57 family.</text>
</comment>
<dbReference type="InterPro" id="IPR015178">
    <property type="entry name" value="A-amylase/a-glucTrfase_central"/>
</dbReference>
<accession>X0ZLS4</accession>
<dbReference type="PANTHER" id="PTHR36306:SF1">
    <property type="entry name" value="ALPHA-AMYLASE-RELATED"/>
    <property type="match status" value="1"/>
</dbReference>
<evidence type="ECO:0000313" key="5">
    <source>
        <dbReference type="EMBL" id="GAG70344.1"/>
    </source>
</evidence>
<keyword evidence="2" id="KW-0119">Carbohydrate metabolism</keyword>
<dbReference type="Pfam" id="PF03065">
    <property type="entry name" value="Glyco_hydro_57"/>
    <property type="match status" value="1"/>
</dbReference>
<feature type="domain" description="Alpha-amylase/4-alpha-glucanotransferase central" evidence="4">
    <location>
        <begin position="140"/>
        <end position="230"/>
    </location>
</feature>
<dbReference type="InterPro" id="IPR004300">
    <property type="entry name" value="Glyco_hydro_57_N"/>
</dbReference>
<sequence length="256" mass="30445">IRYLTPWKPTFMTIDYLKKSADENGDRIVVLLSDAEKMGVWGTTHEICYIKGHYDGDDKKPFIPALFETIFDNDWIKSLTLSEYIKKYRSKGLIYIPTSSYDKMEEWVLPTKQRIEFKKIKEKIENRIIDSKIERFIKGGFWRYFLVKYPESNTMHKKMLYVRNKLKIIENKITKLGNQDQKLQELLSNAWDEVYKSQCNDCYWHGQFGGIYLAFLRFSIFTHIINTEKIISKIENLLINKHSNHTIIPLGKKRPN</sequence>
<comment type="caution">
    <text evidence="5">The sequence shown here is derived from an EMBL/GenBank/DDBJ whole genome shotgun (WGS) entry which is preliminary data.</text>
</comment>
<evidence type="ECO:0000259" key="3">
    <source>
        <dbReference type="Pfam" id="PF03065"/>
    </source>
</evidence>
<gene>
    <name evidence="5" type="ORF">S01H4_18499</name>
</gene>
<feature type="non-terminal residue" evidence="5">
    <location>
        <position position="1"/>
    </location>
</feature>
<dbReference type="GO" id="GO:0003824">
    <property type="term" value="F:catalytic activity"/>
    <property type="evidence" value="ECO:0007669"/>
    <property type="project" value="InterPro"/>
</dbReference>
<evidence type="ECO:0000256" key="2">
    <source>
        <dbReference type="ARBA" id="ARBA00023277"/>
    </source>
</evidence>
<dbReference type="Pfam" id="PF09094">
    <property type="entry name" value="AmyA-A_glucT_m"/>
    <property type="match status" value="1"/>
</dbReference>
<dbReference type="InterPro" id="IPR011330">
    <property type="entry name" value="Glyco_hydro/deAcase_b/a-brl"/>
</dbReference>
<proteinExistence type="inferred from homology"/>
<evidence type="ECO:0000256" key="1">
    <source>
        <dbReference type="ARBA" id="ARBA00006821"/>
    </source>
</evidence>
<dbReference type="EMBL" id="BART01008207">
    <property type="protein sequence ID" value="GAG70344.1"/>
    <property type="molecule type" value="Genomic_DNA"/>
</dbReference>
<evidence type="ECO:0000259" key="4">
    <source>
        <dbReference type="Pfam" id="PF09094"/>
    </source>
</evidence>
<dbReference type="PANTHER" id="PTHR36306">
    <property type="entry name" value="ALPHA-AMYLASE-RELATED-RELATED"/>
    <property type="match status" value="1"/>
</dbReference>
<evidence type="ECO:0008006" key="6">
    <source>
        <dbReference type="Google" id="ProtNLM"/>
    </source>
</evidence>
<dbReference type="SUPFAM" id="SSF88713">
    <property type="entry name" value="Glycoside hydrolase/deacetylase"/>
    <property type="match status" value="1"/>
</dbReference>
<organism evidence="5">
    <name type="scientific">marine sediment metagenome</name>
    <dbReference type="NCBI Taxonomy" id="412755"/>
    <lineage>
        <taxon>unclassified sequences</taxon>
        <taxon>metagenomes</taxon>
        <taxon>ecological metagenomes</taxon>
    </lineage>
</organism>
<reference evidence="5" key="1">
    <citation type="journal article" date="2014" name="Front. Microbiol.">
        <title>High frequency of phylogenetically diverse reductive dehalogenase-homologous genes in deep subseafloor sedimentary metagenomes.</title>
        <authorList>
            <person name="Kawai M."/>
            <person name="Futagami T."/>
            <person name="Toyoda A."/>
            <person name="Takaki Y."/>
            <person name="Nishi S."/>
            <person name="Hori S."/>
            <person name="Arai W."/>
            <person name="Tsubouchi T."/>
            <person name="Morono Y."/>
            <person name="Uchiyama I."/>
            <person name="Ito T."/>
            <person name="Fujiyama A."/>
            <person name="Inagaki F."/>
            <person name="Takami H."/>
        </authorList>
    </citation>
    <scope>NUCLEOTIDE SEQUENCE</scope>
    <source>
        <strain evidence="5">Expedition CK06-06</strain>
    </source>
</reference>